<organism evidence="1 2">
    <name type="scientific">Corynespora cassiicola Philippines</name>
    <dbReference type="NCBI Taxonomy" id="1448308"/>
    <lineage>
        <taxon>Eukaryota</taxon>
        <taxon>Fungi</taxon>
        <taxon>Dikarya</taxon>
        <taxon>Ascomycota</taxon>
        <taxon>Pezizomycotina</taxon>
        <taxon>Dothideomycetes</taxon>
        <taxon>Pleosporomycetidae</taxon>
        <taxon>Pleosporales</taxon>
        <taxon>Corynesporascaceae</taxon>
        <taxon>Corynespora</taxon>
    </lineage>
</organism>
<evidence type="ECO:0000313" key="1">
    <source>
        <dbReference type="EMBL" id="PSN61812.1"/>
    </source>
</evidence>
<accession>A0A2T2N8N6</accession>
<dbReference type="EMBL" id="KZ678143">
    <property type="protein sequence ID" value="PSN61812.1"/>
    <property type="molecule type" value="Genomic_DNA"/>
</dbReference>
<evidence type="ECO:0000313" key="2">
    <source>
        <dbReference type="Proteomes" id="UP000240883"/>
    </source>
</evidence>
<sequence length="168" mass="18458">MRDKGRRLLAVGVTPPSSGQETQTSACFIAYRASAPAALHPSSWPTSSWPARDRRGAWHVIGGASAGDALHVSTATLVLRKKLRPSPPHTGFVFAFFCRRQQIGLHCLPRCLFLLCHRANCIRAPPTSIQGRPTPAMLLRFPRYSTLCPLVIPICTRCRSSSCVWPLV</sequence>
<dbReference type="AlphaFoldDB" id="A0A2T2N8N6"/>
<name>A0A2T2N8N6_CORCC</name>
<protein>
    <submittedName>
        <fullName evidence="1">Uncharacterized protein</fullName>
    </submittedName>
</protein>
<keyword evidence="2" id="KW-1185">Reference proteome</keyword>
<reference evidence="1 2" key="1">
    <citation type="journal article" date="2018" name="Front. Microbiol.">
        <title>Genome-Wide Analysis of Corynespora cassiicola Leaf Fall Disease Putative Effectors.</title>
        <authorList>
            <person name="Lopez D."/>
            <person name="Ribeiro S."/>
            <person name="Label P."/>
            <person name="Fumanal B."/>
            <person name="Venisse J.S."/>
            <person name="Kohler A."/>
            <person name="de Oliveira R.R."/>
            <person name="Labutti K."/>
            <person name="Lipzen A."/>
            <person name="Lail K."/>
            <person name="Bauer D."/>
            <person name="Ohm R.A."/>
            <person name="Barry K.W."/>
            <person name="Spatafora J."/>
            <person name="Grigoriev I.V."/>
            <person name="Martin F.M."/>
            <person name="Pujade-Renaud V."/>
        </authorList>
    </citation>
    <scope>NUCLEOTIDE SEQUENCE [LARGE SCALE GENOMIC DNA]</scope>
    <source>
        <strain evidence="1 2">Philippines</strain>
    </source>
</reference>
<gene>
    <name evidence="1" type="ORF">BS50DRAFT_146354</name>
</gene>
<proteinExistence type="predicted"/>
<dbReference type="Proteomes" id="UP000240883">
    <property type="component" value="Unassembled WGS sequence"/>
</dbReference>